<dbReference type="AlphaFoldDB" id="A0A7K1SKB5"/>
<sequence length="113" mass="13591">MKNIIATIPKSRFKTWELAERVVKRCDGEKWFWTLRMPRKPKNDPIGSLCYMVYNDQIRGYFDIIDVDEAKNWEWHQERQQEGFVLVLANWHPVFGLPEMAGFQGWRYTALRP</sequence>
<keyword evidence="2" id="KW-1185">Reference proteome</keyword>
<accession>A0A7K1SKB5</accession>
<proteinExistence type="predicted"/>
<comment type="caution">
    <text evidence="1">The sequence shown here is derived from an EMBL/GenBank/DDBJ whole genome shotgun (WGS) entry which is preliminary data.</text>
</comment>
<evidence type="ECO:0000313" key="2">
    <source>
        <dbReference type="Proteomes" id="UP000436006"/>
    </source>
</evidence>
<reference evidence="1 2" key="1">
    <citation type="submission" date="2019-12" db="EMBL/GenBank/DDBJ databases">
        <title>Spirosoma sp. HMF4905 genome sequencing and assembly.</title>
        <authorList>
            <person name="Kang H."/>
            <person name="Cha I."/>
            <person name="Kim H."/>
            <person name="Joh K."/>
        </authorList>
    </citation>
    <scope>NUCLEOTIDE SEQUENCE [LARGE SCALE GENOMIC DNA]</scope>
    <source>
        <strain evidence="1 2">HMF4905</strain>
    </source>
</reference>
<gene>
    <name evidence="1" type="ORF">GO755_29725</name>
</gene>
<name>A0A7K1SKB5_9BACT</name>
<protein>
    <submittedName>
        <fullName evidence="1">Uncharacterized protein</fullName>
    </submittedName>
</protein>
<dbReference type="RefSeq" id="WP_157589075.1">
    <property type="nucleotide sequence ID" value="NZ_WPIN01000015.1"/>
</dbReference>
<dbReference type="EMBL" id="WPIN01000015">
    <property type="protein sequence ID" value="MVM34247.1"/>
    <property type="molecule type" value="Genomic_DNA"/>
</dbReference>
<evidence type="ECO:0000313" key="1">
    <source>
        <dbReference type="EMBL" id="MVM34247.1"/>
    </source>
</evidence>
<dbReference type="Proteomes" id="UP000436006">
    <property type="component" value="Unassembled WGS sequence"/>
</dbReference>
<organism evidence="1 2">
    <name type="scientific">Spirosoma arboris</name>
    <dbReference type="NCBI Taxonomy" id="2682092"/>
    <lineage>
        <taxon>Bacteria</taxon>
        <taxon>Pseudomonadati</taxon>
        <taxon>Bacteroidota</taxon>
        <taxon>Cytophagia</taxon>
        <taxon>Cytophagales</taxon>
        <taxon>Cytophagaceae</taxon>
        <taxon>Spirosoma</taxon>
    </lineage>
</organism>